<dbReference type="Proteomes" id="UP000050525">
    <property type="component" value="Unassembled WGS sequence"/>
</dbReference>
<dbReference type="EMBL" id="AKHW03006358">
    <property type="protein sequence ID" value="KYO20708.1"/>
    <property type="molecule type" value="Genomic_DNA"/>
</dbReference>
<protein>
    <submittedName>
        <fullName evidence="1">Uncharacterized protein</fullName>
    </submittedName>
</protein>
<proteinExistence type="predicted"/>
<name>A0A151M858_ALLMI</name>
<evidence type="ECO:0000313" key="1">
    <source>
        <dbReference type="EMBL" id="KYO20708.1"/>
    </source>
</evidence>
<gene>
    <name evidence="1" type="ORF">Y1Q_0012588</name>
</gene>
<dbReference type="AlphaFoldDB" id="A0A151M858"/>
<reference evidence="1 2" key="1">
    <citation type="journal article" date="2012" name="Genome Biol.">
        <title>Sequencing three crocodilian genomes to illuminate the evolution of archosaurs and amniotes.</title>
        <authorList>
            <person name="St John J.A."/>
            <person name="Braun E.L."/>
            <person name="Isberg S.R."/>
            <person name="Miles L.G."/>
            <person name="Chong A.Y."/>
            <person name="Gongora J."/>
            <person name="Dalzell P."/>
            <person name="Moran C."/>
            <person name="Bed'hom B."/>
            <person name="Abzhanov A."/>
            <person name="Burgess S.C."/>
            <person name="Cooksey A.M."/>
            <person name="Castoe T.A."/>
            <person name="Crawford N.G."/>
            <person name="Densmore L.D."/>
            <person name="Drew J.C."/>
            <person name="Edwards S.V."/>
            <person name="Faircloth B.C."/>
            <person name="Fujita M.K."/>
            <person name="Greenwold M.J."/>
            <person name="Hoffmann F.G."/>
            <person name="Howard J.M."/>
            <person name="Iguchi T."/>
            <person name="Janes D.E."/>
            <person name="Khan S.Y."/>
            <person name="Kohno S."/>
            <person name="de Koning A.J."/>
            <person name="Lance S.L."/>
            <person name="McCarthy F.M."/>
            <person name="McCormack J.E."/>
            <person name="Merchant M.E."/>
            <person name="Peterson D.G."/>
            <person name="Pollock D.D."/>
            <person name="Pourmand N."/>
            <person name="Raney B.J."/>
            <person name="Roessler K.A."/>
            <person name="Sanford J.R."/>
            <person name="Sawyer R.H."/>
            <person name="Schmidt C.J."/>
            <person name="Triplett E.W."/>
            <person name="Tuberville T.D."/>
            <person name="Venegas-Anaya M."/>
            <person name="Howard J.T."/>
            <person name="Jarvis E.D."/>
            <person name="Guillette L.J.Jr."/>
            <person name="Glenn T.C."/>
            <person name="Green R.E."/>
            <person name="Ray D.A."/>
        </authorList>
    </citation>
    <scope>NUCLEOTIDE SEQUENCE [LARGE SCALE GENOMIC DNA]</scope>
    <source>
        <strain evidence="1">KSC_2009_1</strain>
    </source>
</reference>
<organism evidence="1 2">
    <name type="scientific">Alligator mississippiensis</name>
    <name type="common">American alligator</name>
    <dbReference type="NCBI Taxonomy" id="8496"/>
    <lineage>
        <taxon>Eukaryota</taxon>
        <taxon>Metazoa</taxon>
        <taxon>Chordata</taxon>
        <taxon>Craniata</taxon>
        <taxon>Vertebrata</taxon>
        <taxon>Euteleostomi</taxon>
        <taxon>Archelosauria</taxon>
        <taxon>Archosauria</taxon>
        <taxon>Crocodylia</taxon>
        <taxon>Alligatoridae</taxon>
        <taxon>Alligatorinae</taxon>
        <taxon>Alligator</taxon>
    </lineage>
</organism>
<keyword evidence="2" id="KW-1185">Reference proteome</keyword>
<accession>A0A151M858</accession>
<evidence type="ECO:0000313" key="2">
    <source>
        <dbReference type="Proteomes" id="UP000050525"/>
    </source>
</evidence>
<comment type="caution">
    <text evidence="1">The sequence shown here is derived from an EMBL/GenBank/DDBJ whole genome shotgun (WGS) entry which is preliminary data.</text>
</comment>
<sequence length="92" mass="10429">MVSEKSWHQHPQTPIGMTAPLQWLPCAKRNRHGVCPKATSEGDRGGQKNKWAFQYALNINKLDFCKARAGTHSYAERLYRDSSVSCPCSHKQ</sequence>